<keyword evidence="2" id="KW-0472">Membrane</keyword>
<comment type="caution">
    <text evidence="3">The sequence shown here is derived from an EMBL/GenBank/DDBJ whole genome shotgun (WGS) entry which is preliminary data.</text>
</comment>
<evidence type="ECO:0000313" key="4">
    <source>
        <dbReference type="Proteomes" id="UP000462066"/>
    </source>
</evidence>
<dbReference type="EMBL" id="MWIP01000003">
    <property type="protein sequence ID" value="KAF1687125.1"/>
    <property type="molecule type" value="Genomic_DNA"/>
</dbReference>
<keyword evidence="4" id="KW-1185">Reference proteome</keyword>
<feature type="transmembrane region" description="Helical" evidence="2">
    <location>
        <begin position="18"/>
        <end position="40"/>
    </location>
</feature>
<keyword evidence="2" id="KW-1133">Transmembrane helix</keyword>
<organism evidence="3 4">
    <name type="scientific">Pseudoxanthomonas broegbernensis</name>
    <dbReference type="NCBI Taxonomy" id="83619"/>
    <lineage>
        <taxon>Bacteria</taxon>
        <taxon>Pseudomonadati</taxon>
        <taxon>Pseudomonadota</taxon>
        <taxon>Gammaproteobacteria</taxon>
        <taxon>Lysobacterales</taxon>
        <taxon>Lysobacteraceae</taxon>
        <taxon>Pseudoxanthomonas</taxon>
    </lineage>
</organism>
<evidence type="ECO:0000256" key="2">
    <source>
        <dbReference type="SAM" id="Phobius"/>
    </source>
</evidence>
<protein>
    <submittedName>
        <fullName evidence="3">Nitrogen fixation protein FixH</fullName>
    </submittedName>
</protein>
<evidence type="ECO:0000313" key="3">
    <source>
        <dbReference type="EMBL" id="KAF1687125.1"/>
    </source>
</evidence>
<evidence type="ECO:0000256" key="1">
    <source>
        <dbReference type="SAM" id="MobiDB-lite"/>
    </source>
</evidence>
<dbReference type="AlphaFoldDB" id="A0A7V8GNF6"/>
<proteinExistence type="predicted"/>
<feature type="region of interest" description="Disordered" evidence="1">
    <location>
        <begin position="162"/>
        <end position="184"/>
    </location>
</feature>
<dbReference type="InterPro" id="IPR008620">
    <property type="entry name" value="FixH"/>
</dbReference>
<keyword evidence="2" id="KW-0812">Transmembrane</keyword>
<accession>A0A7V8GNF6</accession>
<dbReference type="Pfam" id="PF05751">
    <property type="entry name" value="FixH"/>
    <property type="match status" value="1"/>
</dbReference>
<dbReference type="Proteomes" id="UP000462066">
    <property type="component" value="Unassembled WGS sequence"/>
</dbReference>
<name>A0A7V8GNF6_9GAMM</name>
<gene>
    <name evidence="3" type="ORF">B1992_03810</name>
</gene>
<reference evidence="3 4" key="1">
    <citation type="submission" date="2017-10" db="EMBL/GenBank/DDBJ databases">
        <title>Whole genome sequencing of Pseudoxanthomonas broegbernensis DSM 12573(T).</title>
        <authorList>
            <person name="Kumar S."/>
            <person name="Bansal K."/>
            <person name="Kaur A."/>
            <person name="Patil P."/>
            <person name="Sharma S."/>
            <person name="Patil P.B."/>
        </authorList>
    </citation>
    <scope>NUCLEOTIDE SEQUENCE [LARGE SCALE GENOMIC DNA]</scope>
    <source>
        <strain evidence="3 4">DSM 12573</strain>
    </source>
</reference>
<dbReference type="RefSeq" id="WP_162310144.1">
    <property type="nucleotide sequence ID" value="NZ_JACHGU010000005.1"/>
</dbReference>
<sequence length="184" mass="19558">MTDDRSPETASSPWRQPIVWLVIALVAASVIGGVVMVTVAGRDGPMDAVPDRVQRTGQVQQSDLGPDARAAELDLSAIVRVDREAGVVEALPVTGRFDRAAPLALRLHHPLRAAEDLSLRLQPTDTGWRAEAALDLGHDWLLQLGPDDGGWRLRGRLPRGQLAARADPAVGGESPDDAPDAPAP</sequence>
<feature type="compositionally biased region" description="Acidic residues" evidence="1">
    <location>
        <begin position="174"/>
        <end position="184"/>
    </location>
</feature>